<evidence type="ECO:0000256" key="1">
    <source>
        <dbReference type="ARBA" id="ARBA00022441"/>
    </source>
</evidence>
<dbReference type="PANTHER" id="PTHR45632:SF3">
    <property type="entry name" value="KELCH-LIKE PROTEIN 32"/>
    <property type="match status" value="1"/>
</dbReference>
<sequence>MKCVRLPLLSRDFLLGHVDAESLVRHHPDCKDLLIEALKFHLLPEQRGVLGTSRTRPRRCEGAGPVLFAVGGGSLFAIHGDCEAYDTRTDRWHVVASMSTRRARVGVAAVGNRLYAVGGYDGTSDLATVESYDPVTNTWQPEVSMGTRRSCLGVAALHGLLYAAGGYDGASCLNSSSHQPRGWAHVDTCPGSFRQPAIGPCPPGRPASCSSGILGSVSVTAQHGILVVP</sequence>
<reference evidence="3" key="2">
    <citation type="submission" date="2025-08" db="UniProtKB">
        <authorList>
            <consortium name="Ensembl"/>
        </authorList>
    </citation>
    <scope>IDENTIFICATION</scope>
</reference>
<dbReference type="InterPro" id="IPR015915">
    <property type="entry name" value="Kelch-typ_b-propeller"/>
</dbReference>
<dbReference type="SUPFAM" id="SSF117281">
    <property type="entry name" value="Kelch motif"/>
    <property type="match status" value="1"/>
</dbReference>
<reference evidence="3 4" key="1">
    <citation type="submission" date="2019-05" db="EMBL/GenBank/DDBJ databases">
        <title>A Chromosome-scale Meerkat (S. suricatta) Genome Assembly.</title>
        <authorList>
            <person name="Dudchenko O."/>
            <person name="Lieberman Aiden E."/>
            <person name="Tung J."/>
            <person name="Barreiro L.B."/>
            <person name="Clutton-Brock T.H."/>
        </authorList>
    </citation>
    <scope>NUCLEOTIDE SEQUENCE [LARGE SCALE GENOMIC DNA]</scope>
</reference>
<keyword evidence="4" id="KW-1185">Reference proteome</keyword>
<dbReference type="PRINTS" id="PR00501">
    <property type="entry name" value="KELCHREPEAT"/>
</dbReference>
<dbReference type="UniPathway" id="UPA00143"/>
<keyword evidence="1" id="KW-0880">Kelch repeat</keyword>
<dbReference type="PANTHER" id="PTHR45632">
    <property type="entry name" value="LD33804P"/>
    <property type="match status" value="1"/>
</dbReference>
<dbReference type="Gene3D" id="2.120.10.80">
    <property type="entry name" value="Kelch-type beta propeller"/>
    <property type="match status" value="1"/>
</dbReference>
<protein>
    <submittedName>
        <fullName evidence="3">Kelch like family member 17</fullName>
    </submittedName>
</protein>
<dbReference type="FunFam" id="2.120.10.80:FF:000243">
    <property type="entry name" value="Uncharacterized protein"/>
    <property type="match status" value="1"/>
</dbReference>
<proteinExistence type="predicted"/>
<gene>
    <name evidence="3" type="primary">KLHL17</name>
</gene>
<reference evidence="3" key="3">
    <citation type="submission" date="2025-09" db="UniProtKB">
        <authorList>
            <consortium name="Ensembl"/>
        </authorList>
    </citation>
    <scope>IDENTIFICATION</scope>
</reference>
<dbReference type="Gene3D" id="1.25.40.420">
    <property type="match status" value="1"/>
</dbReference>
<keyword evidence="2" id="KW-0677">Repeat</keyword>
<name>A0A673U6A7_SURSU</name>
<dbReference type="InterPro" id="IPR006652">
    <property type="entry name" value="Kelch_1"/>
</dbReference>
<dbReference type="AlphaFoldDB" id="A0A673U6A7"/>
<organism evidence="3 4">
    <name type="scientific">Suricata suricatta</name>
    <name type="common">Meerkat</name>
    <dbReference type="NCBI Taxonomy" id="37032"/>
    <lineage>
        <taxon>Eukaryota</taxon>
        <taxon>Metazoa</taxon>
        <taxon>Chordata</taxon>
        <taxon>Craniata</taxon>
        <taxon>Vertebrata</taxon>
        <taxon>Euteleostomi</taxon>
        <taxon>Mammalia</taxon>
        <taxon>Eutheria</taxon>
        <taxon>Laurasiatheria</taxon>
        <taxon>Carnivora</taxon>
        <taxon>Feliformia</taxon>
        <taxon>Herpestidae</taxon>
        <taxon>Suricata</taxon>
    </lineage>
</organism>
<dbReference type="SMART" id="SM00612">
    <property type="entry name" value="Kelch"/>
    <property type="match status" value="2"/>
</dbReference>
<dbReference type="Pfam" id="PF01344">
    <property type="entry name" value="Kelch_1"/>
    <property type="match status" value="3"/>
</dbReference>
<evidence type="ECO:0000313" key="3">
    <source>
        <dbReference type="Ensembl" id="ENSSSUP00005019794.1"/>
    </source>
</evidence>
<accession>A0A673U6A7</accession>
<dbReference type="GO" id="GO:0016567">
    <property type="term" value="P:protein ubiquitination"/>
    <property type="evidence" value="ECO:0007669"/>
    <property type="project" value="UniProtKB-UniPathway"/>
</dbReference>
<evidence type="ECO:0000256" key="2">
    <source>
        <dbReference type="ARBA" id="ARBA00022737"/>
    </source>
</evidence>
<dbReference type="Proteomes" id="UP000472268">
    <property type="component" value="Chromosome 8"/>
</dbReference>
<dbReference type="Ensembl" id="ENSSSUT00005022642.1">
    <property type="protein sequence ID" value="ENSSSUP00005019794.1"/>
    <property type="gene ID" value="ENSSSUG00005012734.1"/>
</dbReference>
<evidence type="ECO:0000313" key="4">
    <source>
        <dbReference type="Proteomes" id="UP000472268"/>
    </source>
</evidence>